<dbReference type="Proteomes" id="UP000188879">
    <property type="component" value="Unassembled WGS sequence"/>
</dbReference>
<feature type="binding site" evidence="6">
    <location>
        <position position="230"/>
    </location>
    <ligand>
        <name>FMN</name>
        <dbReference type="ChEBI" id="CHEBI:58210"/>
    </ligand>
</feature>
<evidence type="ECO:0000256" key="3">
    <source>
        <dbReference type="ARBA" id="ARBA00023002"/>
    </source>
</evidence>
<evidence type="ECO:0000256" key="6">
    <source>
        <dbReference type="PIRSR" id="PIRSR000337-1"/>
    </source>
</evidence>
<evidence type="ECO:0000256" key="4">
    <source>
        <dbReference type="ARBA" id="ARBA00023033"/>
    </source>
</evidence>
<dbReference type="Gene3D" id="3.20.20.30">
    <property type="entry name" value="Luciferase-like domain"/>
    <property type="match status" value="1"/>
</dbReference>
<dbReference type="Pfam" id="PF00296">
    <property type="entry name" value="Bac_luciferase"/>
    <property type="match status" value="1"/>
</dbReference>
<feature type="binding site" evidence="6">
    <location>
        <position position="105"/>
    </location>
    <ligand>
        <name>FMN</name>
        <dbReference type="ChEBI" id="CHEBI:58210"/>
    </ligand>
</feature>
<dbReference type="GO" id="GO:0004497">
    <property type="term" value="F:monooxygenase activity"/>
    <property type="evidence" value="ECO:0007669"/>
    <property type="project" value="UniProtKB-KW"/>
</dbReference>
<dbReference type="OrthoDB" id="6752030at2"/>
<dbReference type="AlphaFoldDB" id="A0A1V2H795"/>
<evidence type="ECO:0000256" key="1">
    <source>
        <dbReference type="ARBA" id="ARBA00022630"/>
    </source>
</evidence>
<dbReference type="InterPro" id="IPR016215">
    <property type="entry name" value="NTA_MOA"/>
</dbReference>
<comment type="similarity">
    <text evidence="5">Belongs to the NtaA/SnaA/DszA monooxygenase family.</text>
</comment>
<dbReference type="PANTHER" id="PTHR30011">
    <property type="entry name" value="ALKANESULFONATE MONOOXYGENASE-RELATED"/>
    <property type="match status" value="1"/>
</dbReference>
<dbReference type="PANTHER" id="PTHR30011:SF16">
    <property type="entry name" value="C2H2 FINGER DOMAIN TRANSCRIPTION FACTOR (EUROFUNG)-RELATED"/>
    <property type="match status" value="1"/>
</dbReference>
<evidence type="ECO:0000259" key="7">
    <source>
        <dbReference type="Pfam" id="PF00296"/>
    </source>
</evidence>
<dbReference type="SUPFAM" id="SSF51679">
    <property type="entry name" value="Bacterial luciferase-like"/>
    <property type="match status" value="1"/>
</dbReference>
<proteinExistence type="inferred from homology"/>
<feature type="domain" description="Luciferase-like" evidence="7">
    <location>
        <begin position="20"/>
        <end position="388"/>
    </location>
</feature>
<sequence length="438" mass="48838">MTPRQMHLVAFLMTGPTCHHHGAWRHPESNVDDLLDPSRYEHIARVLEAGKFDALFFADILGLYDLYEGKYDTMVGRGGQVCLLDPAVILPIMARVTSRIGLGLTYSSTFNHPYQVARMLSTLDHMSHGRAAWNVVASTSTLEARNFGMKDIPSRAQRYDRADEVLEACWALWDSWDEGALLLDKASGQFADPARIHYADYKGQWIRTRGPLTAPRSPQGRPVIMQAGSSERGRDFGARWGEIIFTLQHEKADMQDFYADFKGRMEKFGRAPDQCVVLPSIDVVIGATESIAREQADYVNSLVDTKLGMAQISGHIGIDLSKLDPEQPLSDIIVEEGSRGSFDVILQGTKREGLTLGEAARRFATSELCPQLVGTPESIADRLIDLFESHACDGFVLTPTTFPGMYEQFCRSVVPILQQRGVFRRDYAGATLREHLRG</sequence>
<keyword evidence="3" id="KW-0560">Oxidoreductase</keyword>
<comment type="caution">
    <text evidence="8">The sequence shown here is derived from an EMBL/GenBank/DDBJ whole genome shotgun (WGS) entry which is preliminary data.</text>
</comment>
<feature type="binding site" evidence="6">
    <location>
        <position position="229"/>
    </location>
    <ligand>
        <name>FMN</name>
        <dbReference type="ChEBI" id="CHEBI:58210"/>
    </ligand>
</feature>
<evidence type="ECO:0000256" key="5">
    <source>
        <dbReference type="ARBA" id="ARBA00033748"/>
    </source>
</evidence>
<gene>
    <name evidence="8" type="ORF">BKE38_03275</name>
</gene>
<feature type="binding site" evidence="6">
    <location>
        <position position="59"/>
    </location>
    <ligand>
        <name>FMN</name>
        <dbReference type="ChEBI" id="CHEBI:58210"/>
    </ligand>
</feature>
<feature type="binding site" evidence="6">
    <location>
        <position position="159"/>
    </location>
    <ligand>
        <name>FMN</name>
        <dbReference type="ChEBI" id="CHEBI:58210"/>
    </ligand>
</feature>
<keyword evidence="4 8" id="KW-0503">Monooxygenase</keyword>
<name>A0A1V2H795_9PROT</name>
<reference evidence="8 9" key="1">
    <citation type="submission" date="2016-10" db="EMBL/GenBank/DDBJ databases">
        <title>Draft Genome sequence of Roseomonas sp. strain M3.</title>
        <authorList>
            <person name="Subhash Y."/>
            <person name="Lee S."/>
        </authorList>
    </citation>
    <scope>NUCLEOTIDE SEQUENCE [LARGE SCALE GENOMIC DNA]</scope>
    <source>
        <strain evidence="8 9">M3</strain>
    </source>
</reference>
<dbReference type="PIRSF" id="PIRSF000337">
    <property type="entry name" value="NTA_MOA"/>
    <property type="match status" value="1"/>
</dbReference>
<dbReference type="NCBIfam" id="TIGR03860">
    <property type="entry name" value="FMN_nitrolo"/>
    <property type="match status" value="1"/>
</dbReference>
<dbReference type="InterPro" id="IPR036661">
    <property type="entry name" value="Luciferase-like_sf"/>
</dbReference>
<accession>A0A1V2H795</accession>
<evidence type="ECO:0000313" key="8">
    <source>
        <dbReference type="EMBL" id="ONG58124.1"/>
    </source>
</evidence>
<keyword evidence="1 6" id="KW-0285">Flavoprotein</keyword>
<dbReference type="InterPro" id="IPR051260">
    <property type="entry name" value="Diverse_substr_monoxygenases"/>
</dbReference>
<dbReference type="InterPro" id="IPR011251">
    <property type="entry name" value="Luciferase-like_dom"/>
</dbReference>
<dbReference type="RefSeq" id="WP_076955951.1">
    <property type="nucleotide sequence ID" value="NZ_MLCO01000021.1"/>
</dbReference>
<evidence type="ECO:0000313" key="9">
    <source>
        <dbReference type="Proteomes" id="UP000188879"/>
    </source>
</evidence>
<dbReference type="GO" id="GO:0016705">
    <property type="term" value="F:oxidoreductase activity, acting on paired donors, with incorporation or reduction of molecular oxygen"/>
    <property type="evidence" value="ECO:0007669"/>
    <property type="project" value="InterPro"/>
</dbReference>
<keyword evidence="9" id="KW-1185">Reference proteome</keyword>
<evidence type="ECO:0000256" key="2">
    <source>
        <dbReference type="ARBA" id="ARBA00022643"/>
    </source>
</evidence>
<dbReference type="EMBL" id="MLCO01000021">
    <property type="protein sequence ID" value="ONG58124.1"/>
    <property type="molecule type" value="Genomic_DNA"/>
</dbReference>
<dbReference type="CDD" id="cd01095">
    <property type="entry name" value="Nitrilotriacetate_monoxgenase"/>
    <property type="match status" value="1"/>
</dbReference>
<keyword evidence="2 6" id="KW-0288">FMN</keyword>
<organism evidence="8 9">
    <name type="scientific">Teichococcus deserti</name>
    <dbReference type="NCBI Taxonomy" id="1817963"/>
    <lineage>
        <taxon>Bacteria</taxon>
        <taxon>Pseudomonadati</taxon>
        <taxon>Pseudomonadota</taxon>
        <taxon>Alphaproteobacteria</taxon>
        <taxon>Acetobacterales</taxon>
        <taxon>Roseomonadaceae</taxon>
        <taxon>Roseomonas</taxon>
    </lineage>
</organism>
<protein>
    <submittedName>
        <fullName evidence="8">Monooxygenase</fullName>
    </submittedName>
</protein>